<protein>
    <submittedName>
        <fullName evidence="6">3-amino-5-hydroxybenoic acid synthesis related protein</fullName>
    </submittedName>
</protein>
<dbReference type="PROSITE" id="PS51918">
    <property type="entry name" value="RADICAL_SAM"/>
    <property type="match status" value="1"/>
</dbReference>
<keyword evidence="7" id="KW-1185">Reference proteome</keyword>
<name>A0A1M7I883_9FIRM</name>
<dbReference type="InterPro" id="IPR013785">
    <property type="entry name" value="Aldolase_TIM"/>
</dbReference>
<dbReference type="InterPro" id="IPR058240">
    <property type="entry name" value="rSAM_sf"/>
</dbReference>
<dbReference type="GO" id="GO:0046872">
    <property type="term" value="F:metal ion binding"/>
    <property type="evidence" value="ECO:0007669"/>
    <property type="project" value="UniProtKB-KW"/>
</dbReference>
<dbReference type="FunFam" id="3.40.50.1000:FF:000022">
    <property type="entry name" value="Phosphoglycolate phosphatase"/>
    <property type="match status" value="1"/>
</dbReference>
<dbReference type="SFLD" id="SFLDG01129">
    <property type="entry name" value="C1.5:_HAD__Beta-PGM__Phosphata"/>
    <property type="match status" value="1"/>
</dbReference>
<dbReference type="InterPro" id="IPR006439">
    <property type="entry name" value="HAD-SF_hydro_IA"/>
</dbReference>
<sequence length="561" mass="64928">MPKAVIFDLDGVIIQSSQVQKYAFIKSYETYYGKYREPPIEEFFEHCGNSLTNIFKIMGLTQEMIPLYQQLSRERVNDIHVFDGIHELMGQLKEQGTKCGICTGKDRERTIEILTHHKLLSYFDTIVCSDDVEHAKPAPDSLSVALRNLQIEAKDAVMVGDAVNDILCAKAASVFSIAVTWGDQEKEVLEGAKPDLLMQSIEELGNHILKKINLMDDFVIREDICNLQCDYCLTKTSIFKNGGDHKLFYEEGSDIQRDLDQILKRMCQYYDTAILKISGGEILLINNLLDFIKKQSANYKVIQILTNGLLLNETLLEELSRIPGICIQLSLDHHTLEGNGYRTKKKKQLDQILRNLDLVVHYDIPVEINCVLTDKNTPVLKEFAEYLIKYIGKSVMLLPFPIRGNQKENYISAKNQYQGVERLYSEYERFKEILPPKAYLEELLYVIKTGSRRERCYIPKVANGLFDDGRRTPCPNYWFTEMNNILDNNCNMEIQERHRSLCYQFINANNPPKECSQCYTPWDIFNLYMEDKISLDELIQVPLYSFISIRNHLVKLKQILR</sequence>
<dbReference type="SUPFAM" id="SSF102114">
    <property type="entry name" value="Radical SAM enzymes"/>
    <property type="match status" value="1"/>
</dbReference>
<dbReference type="SUPFAM" id="SSF56784">
    <property type="entry name" value="HAD-like"/>
    <property type="match status" value="1"/>
</dbReference>
<dbReference type="InterPro" id="IPR050155">
    <property type="entry name" value="HAD-like_hydrolase_sf"/>
</dbReference>
<feature type="domain" description="Radical SAM core" evidence="5">
    <location>
        <begin position="210"/>
        <end position="443"/>
    </location>
</feature>
<dbReference type="Gene3D" id="3.20.20.70">
    <property type="entry name" value="Aldolase class I"/>
    <property type="match status" value="1"/>
</dbReference>
<evidence type="ECO:0000259" key="5">
    <source>
        <dbReference type="PROSITE" id="PS51918"/>
    </source>
</evidence>
<dbReference type="GO" id="GO:0005829">
    <property type="term" value="C:cytosol"/>
    <property type="evidence" value="ECO:0007669"/>
    <property type="project" value="TreeGrafter"/>
</dbReference>
<dbReference type="Gene3D" id="3.40.50.1000">
    <property type="entry name" value="HAD superfamily/HAD-like"/>
    <property type="match status" value="1"/>
</dbReference>
<dbReference type="Pfam" id="PF13419">
    <property type="entry name" value="HAD_2"/>
    <property type="match status" value="1"/>
</dbReference>
<dbReference type="SFLD" id="SFLDS00003">
    <property type="entry name" value="Haloacid_Dehalogenase"/>
    <property type="match status" value="1"/>
</dbReference>
<evidence type="ECO:0000256" key="1">
    <source>
        <dbReference type="ARBA" id="ARBA00022691"/>
    </source>
</evidence>
<dbReference type="Gene3D" id="1.10.150.240">
    <property type="entry name" value="Putative phosphatase, domain 2"/>
    <property type="match status" value="1"/>
</dbReference>
<gene>
    <name evidence="6" type="ORF">SAMN02746066_01719</name>
</gene>
<dbReference type="Proteomes" id="UP000184038">
    <property type="component" value="Unassembled WGS sequence"/>
</dbReference>
<accession>A0A1M7I883</accession>
<evidence type="ECO:0000256" key="4">
    <source>
        <dbReference type="ARBA" id="ARBA00023014"/>
    </source>
</evidence>
<dbReference type="OrthoDB" id="9807630at2"/>
<reference evidence="6 7" key="1">
    <citation type="submission" date="2016-11" db="EMBL/GenBank/DDBJ databases">
        <authorList>
            <person name="Jaros S."/>
            <person name="Januszkiewicz K."/>
            <person name="Wedrychowicz H."/>
        </authorList>
    </citation>
    <scope>NUCLEOTIDE SEQUENCE [LARGE SCALE GENOMIC DNA]</scope>
    <source>
        <strain evidence="6 7">DSM 15930</strain>
    </source>
</reference>
<dbReference type="GO" id="GO:0051536">
    <property type="term" value="F:iron-sulfur cluster binding"/>
    <property type="evidence" value="ECO:0007669"/>
    <property type="project" value="UniProtKB-KW"/>
</dbReference>
<dbReference type="InterPro" id="IPR007197">
    <property type="entry name" value="rSAM"/>
</dbReference>
<dbReference type="STRING" id="1120996.SAMN02746066_01719"/>
<dbReference type="NCBIfam" id="TIGR01549">
    <property type="entry name" value="HAD-SF-IA-v1"/>
    <property type="match status" value="1"/>
</dbReference>
<keyword evidence="4" id="KW-0411">Iron-sulfur</keyword>
<dbReference type="InterPro" id="IPR023198">
    <property type="entry name" value="PGP-like_dom2"/>
</dbReference>
<proteinExistence type="predicted"/>
<dbReference type="InterPro" id="IPR036412">
    <property type="entry name" value="HAD-like_sf"/>
</dbReference>
<dbReference type="AlphaFoldDB" id="A0A1M7I883"/>
<dbReference type="RefSeq" id="WP_073286050.1">
    <property type="nucleotide sequence ID" value="NZ_FRCP01000009.1"/>
</dbReference>
<dbReference type="PANTHER" id="PTHR43434">
    <property type="entry name" value="PHOSPHOGLYCOLATE PHOSPHATASE"/>
    <property type="match status" value="1"/>
</dbReference>
<dbReference type="GO" id="GO:0008967">
    <property type="term" value="F:phosphoglycolate phosphatase activity"/>
    <property type="evidence" value="ECO:0007669"/>
    <property type="project" value="TreeGrafter"/>
</dbReference>
<evidence type="ECO:0000313" key="6">
    <source>
        <dbReference type="EMBL" id="SHM36858.1"/>
    </source>
</evidence>
<dbReference type="SFLD" id="SFLDG01067">
    <property type="entry name" value="SPASM/twitch_domain_containing"/>
    <property type="match status" value="1"/>
</dbReference>
<evidence type="ECO:0000256" key="3">
    <source>
        <dbReference type="ARBA" id="ARBA00023004"/>
    </source>
</evidence>
<dbReference type="EMBL" id="FRCP01000009">
    <property type="protein sequence ID" value="SHM36858.1"/>
    <property type="molecule type" value="Genomic_DNA"/>
</dbReference>
<keyword evidence="1" id="KW-0949">S-adenosyl-L-methionine</keyword>
<dbReference type="Pfam" id="PF04055">
    <property type="entry name" value="Radical_SAM"/>
    <property type="match status" value="1"/>
</dbReference>
<evidence type="ECO:0000256" key="2">
    <source>
        <dbReference type="ARBA" id="ARBA00022723"/>
    </source>
</evidence>
<dbReference type="CDD" id="cd01335">
    <property type="entry name" value="Radical_SAM"/>
    <property type="match status" value="1"/>
</dbReference>
<dbReference type="InterPro" id="IPR023214">
    <property type="entry name" value="HAD_sf"/>
</dbReference>
<dbReference type="GO" id="GO:0006281">
    <property type="term" value="P:DNA repair"/>
    <property type="evidence" value="ECO:0007669"/>
    <property type="project" value="TreeGrafter"/>
</dbReference>
<organism evidence="6 7">
    <name type="scientific">Anaerosporobacter mobilis DSM 15930</name>
    <dbReference type="NCBI Taxonomy" id="1120996"/>
    <lineage>
        <taxon>Bacteria</taxon>
        <taxon>Bacillati</taxon>
        <taxon>Bacillota</taxon>
        <taxon>Clostridia</taxon>
        <taxon>Lachnospirales</taxon>
        <taxon>Lachnospiraceae</taxon>
        <taxon>Anaerosporobacter</taxon>
    </lineage>
</organism>
<keyword evidence="3" id="KW-0408">Iron</keyword>
<keyword evidence="2" id="KW-0479">Metal-binding</keyword>
<dbReference type="InterPro" id="IPR041492">
    <property type="entry name" value="HAD_2"/>
</dbReference>
<dbReference type="SFLD" id="SFLDG01135">
    <property type="entry name" value="C1.5.6:_HAD__Beta-PGM__Phospha"/>
    <property type="match status" value="1"/>
</dbReference>
<dbReference type="PANTHER" id="PTHR43434:SF1">
    <property type="entry name" value="PHOSPHOGLYCOLATE PHOSPHATASE"/>
    <property type="match status" value="1"/>
</dbReference>
<evidence type="ECO:0000313" key="7">
    <source>
        <dbReference type="Proteomes" id="UP000184038"/>
    </source>
</evidence>
<dbReference type="SFLD" id="SFLDS00029">
    <property type="entry name" value="Radical_SAM"/>
    <property type="match status" value="1"/>
</dbReference>